<feature type="region of interest" description="Disordered" evidence="1">
    <location>
        <begin position="1"/>
        <end position="34"/>
    </location>
</feature>
<name>A0ABP6NQM3_9ACTN</name>
<dbReference type="Pfam" id="PF00535">
    <property type="entry name" value="Glycos_transf_2"/>
    <property type="match status" value="1"/>
</dbReference>
<evidence type="ECO:0000313" key="3">
    <source>
        <dbReference type="EMBL" id="GAA3154924.1"/>
    </source>
</evidence>
<dbReference type="CDD" id="cd00761">
    <property type="entry name" value="Glyco_tranf_GTA_type"/>
    <property type="match status" value="1"/>
</dbReference>
<dbReference type="InterPro" id="IPR001173">
    <property type="entry name" value="Glyco_trans_2-like"/>
</dbReference>
<sequence>MPSGPSTARPAAGPSTGPSAVPSSGLPAGPPDAPLAGLVRAAADRNPGRRVLVYRVGFETADPHGTAAPAPEYAVDLDGDLSGAPGPAEDAAEVLVLARTPTDLRRAATLQALLPAAARVVVAVAETPSSCTAPVLSPTPAHRWRALAELRVYRPDGASWAVDARFTKPVPAGRTLAATARAFAGHRLDAVAAPVAGLAGPGAAHWRPGDPNAAPAGPGGPVPERFGARGGDLVLRVTGPGTGPWAGGEVPVERPADDLVSWERLGRPGGAGVLGEGLAGLSGPWSLPPVDDRSVNPAGFRTVPALGMADLRQQDGRWAVVCGERTLTRFAASGCVTDTDVDRIRQVRGVRVDWRRAHTGPVAALRVLAGLAAAGVPLVSGPVPPWAGALGAEPVRLLASVRAADLEDDLRREEYSIRLRRAALRAHGVRARWEQLGAPRTAAPATSVLLATRRPEMVRFALAQVDRQRGAELELVLALHGVPADHPEVREALASFARPVTVVEADRGAVFGAVLNEAAARASGSYLLKMDDDDWYGPDFLSDLLLAHSYSGAQVVGTVPEFVYLASIDVTVHREQVTEQITNFIAGGTIFAERSAFEAVGGFRPLPGTVDAQFQHAVQAAGGQIYRTHGLGYILRRGKVTGHTWREPIGTFLRRNRRQWRGFRPNALMELPEGAP</sequence>
<dbReference type="Gene3D" id="3.90.550.10">
    <property type="entry name" value="Spore Coat Polysaccharide Biosynthesis Protein SpsA, Chain A"/>
    <property type="match status" value="1"/>
</dbReference>
<dbReference type="Proteomes" id="UP001500320">
    <property type="component" value="Unassembled WGS sequence"/>
</dbReference>
<dbReference type="EMBL" id="BAAAUT010000049">
    <property type="protein sequence ID" value="GAA3154924.1"/>
    <property type="molecule type" value="Genomic_DNA"/>
</dbReference>
<dbReference type="SUPFAM" id="SSF53448">
    <property type="entry name" value="Nucleotide-diphospho-sugar transferases"/>
    <property type="match status" value="1"/>
</dbReference>
<feature type="domain" description="Glycosyltransferase 2-like" evidence="2">
    <location>
        <begin position="454"/>
        <end position="559"/>
    </location>
</feature>
<evidence type="ECO:0000259" key="2">
    <source>
        <dbReference type="Pfam" id="PF00535"/>
    </source>
</evidence>
<evidence type="ECO:0000313" key="4">
    <source>
        <dbReference type="Proteomes" id="UP001500320"/>
    </source>
</evidence>
<reference evidence="4" key="1">
    <citation type="journal article" date="2019" name="Int. J. Syst. Evol. Microbiol.">
        <title>The Global Catalogue of Microorganisms (GCM) 10K type strain sequencing project: providing services to taxonomists for standard genome sequencing and annotation.</title>
        <authorList>
            <consortium name="The Broad Institute Genomics Platform"/>
            <consortium name="The Broad Institute Genome Sequencing Center for Infectious Disease"/>
            <person name="Wu L."/>
            <person name="Ma J."/>
        </authorList>
    </citation>
    <scope>NUCLEOTIDE SEQUENCE [LARGE SCALE GENOMIC DNA]</scope>
    <source>
        <strain evidence="4">JCM 9373</strain>
    </source>
</reference>
<protein>
    <recommendedName>
        <fullName evidence="2">Glycosyltransferase 2-like domain-containing protein</fullName>
    </recommendedName>
</protein>
<proteinExistence type="predicted"/>
<accession>A0ABP6NQM3</accession>
<dbReference type="InterPro" id="IPR029044">
    <property type="entry name" value="Nucleotide-diphossugar_trans"/>
</dbReference>
<organism evidence="3 4">
    <name type="scientific">Planomonospora alba</name>
    <dbReference type="NCBI Taxonomy" id="161354"/>
    <lineage>
        <taxon>Bacteria</taxon>
        <taxon>Bacillati</taxon>
        <taxon>Actinomycetota</taxon>
        <taxon>Actinomycetes</taxon>
        <taxon>Streptosporangiales</taxon>
        <taxon>Streptosporangiaceae</taxon>
        <taxon>Planomonospora</taxon>
    </lineage>
</organism>
<dbReference type="RefSeq" id="WP_344863934.1">
    <property type="nucleotide sequence ID" value="NZ_BAAAUT010000049.1"/>
</dbReference>
<evidence type="ECO:0000256" key="1">
    <source>
        <dbReference type="SAM" id="MobiDB-lite"/>
    </source>
</evidence>
<gene>
    <name evidence="3" type="ORF">GCM10010466_52350</name>
</gene>
<comment type="caution">
    <text evidence="3">The sequence shown here is derived from an EMBL/GenBank/DDBJ whole genome shotgun (WGS) entry which is preliminary data.</text>
</comment>
<keyword evidence="4" id="KW-1185">Reference proteome</keyword>